<feature type="domain" description="Lumazine-binding" evidence="12">
    <location>
        <begin position="1"/>
        <end position="94"/>
    </location>
</feature>
<dbReference type="PIRSF" id="PIRSF000498">
    <property type="entry name" value="Riboflavin_syn_A"/>
    <property type="match status" value="1"/>
</dbReference>
<dbReference type="EMBL" id="VYDO01000121">
    <property type="protein sequence ID" value="MYG38091.1"/>
    <property type="molecule type" value="Genomic_DNA"/>
</dbReference>
<dbReference type="EC" id="2.5.1.9" evidence="4 9"/>
<evidence type="ECO:0000259" key="12">
    <source>
        <dbReference type="PROSITE" id="PS51177"/>
    </source>
</evidence>
<comment type="function">
    <text evidence="2">Catalyzes the dismutation of two molecules of 6,7-dimethyl-8-ribityllumazine, resulting in the formation of riboflavin and 5-amino-6-(D-ribitylamino)uracil.</text>
</comment>
<gene>
    <name evidence="13" type="ORF">F4162_03605</name>
</gene>
<dbReference type="NCBIfam" id="NF006767">
    <property type="entry name" value="PRK09289.1"/>
    <property type="match status" value="1"/>
</dbReference>
<proteinExistence type="predicted"/>
<dbReference type="PANTHER" id="PTHR21098:SF12">
    <property type="entry name" value="RIBOFLAVIN SYNTHASE"/>
    <property type="match status" value="1"/>
</dbReference>
<evidence type="ECO:0000256" key="11">
    <source>
        <dbReference type="SAM" id="MobiDB-lite"/>
    </source>
</evidence>
<evidence type="ECO:0000256" key="5">
    <source>
        <dbReference type="ARBA" id="ARBA00013950"/>
    </source>
</evidence>
<dbReference type="CDD" id="cd00402">
    <property type="entry name" value="Riboflavin_synthase_like"/>
    <property type="match status" value="1"/>
</dbReference>
<dbReference type="InterPro" id="IPR023366">
    <property type="entry name" value="ATP_synth_asu-like_sf"/>
</dbReference>
<dbReference type="Pfam" id="PF00677">
    <property type="entry name" value="Lum_binding"/>
    <property type="match status" value="2"/>
</dbReference>
<dbReference type="GO" id="GO:0009231">
    <property type="term" value="P:riboflavin biosynthetic process"/>
    <property type="evidence" value="ECO:0007669"/>
    <property type="project" value="UniProtKB-KW"/>
</dbReference>
<dbReference type="InterPro" id="IPR026017">
    <property type="entry name" value="Lumazine-bd_dom"/>
</dbReference>
<evidence type="ECO:0000256" key="8">
    <source>
        <dbReference type="ARBA" id="ARBA00022737"/>
    </source>
</evidence>
<reference evidence="13" key="1">
    <citation type="submission" date="2019-09" db="EMBL/GenBank/DDBJ databases">
        <title>Characterisation of the sponge microbiome using genome-centric metagenomics.</title>
        <authorList>
            <person name="Engelberts J.P."/>
            <person name="Robbins S.J."/>
            <person name="De Goeij J.M."/>
            <person name="Aranda M."/>
            <person name="Bell S.C."/>
            <person name="Webster N.S."/>
        </authorList>
    </citation>
    <scope>NUCLEOTIDE SEQUENCE</scope>
    <source>
        <strain evidence="13">SB0676_bin_10</strain>
    </source>
</reference>
<dbReference type="GO" id="GO:0004746">
    <property type="term" value="F:riboflavin synthase activity"/>
    <property type="evidence" value="ECO:0007669"/>
    <property type="project" value="UniProtKB-UniRule"/>
</dbReference>
<sequence>MFTGLIQAMGQATIGLGGVAVQSPDFLATVHPQQGDSIAVDGVCLTVARLAPWGFHADVSPETMARCTMGRPTAARAMVNLEPALRLQDRLGGHLVSGHVDGLGEMVAIERQPRSWTVEIRWQDPGFGRYMVSKGSVAVDGISLTVARCSAGGERFSAAVIPVTWGETTLQHRQVGDLVNLEADLLAKYSERLLGLEPPQSTSREEQPISQAWLQEQGWSEGR</sequence>
<comment type="caution">
    <text evidence="13">The sequence shown here is derived from an EMBL/GenBank/DDBJ whole genome shotgun (WGS) entry which is preliminary data.</text>
</comment>
<dbReference type="Gene3D" id="2.40.30.20">
    <property type="match status" value="2"/>
</dbReference>
<evidence type="ECO:0000256" key="2">
    <source>
        <dbReference type="ARBA" id="ARBA00002803"/>
    </source>
</evidence>
<evidence type="ECO:0000256" key="9">
    <source>
        <dbReference type="NCBIfam" id="TIGR00187"/>
    </source>
</evidence>
<organism evidence="13">
    <name type="scientific">Synechococcus sp. SB0676_bin_10</name>
    <dbReference type="NCBI Taxonomy" id="2604869"/>
    <lineage>
        <taxon>Bacteria</taxon>
        <taxon>Bacillati</taxon>
        <taxon>Cyanobacteriota</taxon>
        <taxon>Cyanophyceae</taxon>
        <taxon>Synechococcales</taxon>
        <taxon>Synechococcaceae</taxon>
        <taxon>Synechococcus</taxon>
    </lineage>
</organism>
<evidence type="ECO:0000256" key="6">
    <source>
        <dbReference type="ARBA" id="ARBA00022619"/>
    </source>
</evidence>
<evidence type="ECO:0000313" key="13">
    <source>
        <dbReference type="EMBL" id="MYG38091.1"/>
    </source>
</evidence>
<dbReference type="NCBIfam" id="TIGR00187">
    <property type="entry name" value="ribE"/>
    <property type="match status" value="1"/>
</dbReference>
<evidence type="ECO:0000256" key="10">
    <source>
        <dbReference type="PROSITE-ProRule" id="PRU00524"/>
    </source>
</evidence>
<evidence type="ECO:0000256" key="4">
    <source>
        <dbReference type="ARBA" id="ARBA00012827"/>
    </source>
</evidence>
<evidence type="ECO:0000256" key="3">
    <source>
        <dbReference type="ARBA" id="ARBA00004887"/>
    </source>
</evidence>
<dbReference type="InterPro" id="IPR017938">
    <property type="entry name" value="Riboflavin_synthase-like_b-brl"/>
</dbReference>
<keyword evidence="8" id="KW-0677">Repeat</keyword>
<dbReference type="SUPFAM" id="SSF63380">
    <property type="entry name" value="Riboflavin synthase domain-like"/>
    <property type="match status" value="2"/>
</dbReference>
<feature type="domain" description="Lumazine-binding" evidence="12">
    <location>
        <begin position="95"/>
        <end position="194"/>
    </location>
</feature>
<accession>A0A6B1F515</accession>
<feature type="repeat" description="Lumazine-binding" evidence="10">
    <location>
        <begin position="95"/>
        <end position="194"/>
    </location>
</feature>
<name>A0A6B1F515_9SYNE</name>
<dbReference type="PROSITE" id="PS51177">
    <property type="entry name" value="LUMAZINE_BIND"/>
    <property type="match status" value="2"/>
</dbReference>
<protein>
    <recommendedName>
        <fullName evidence="5 9">Riboflavin synthase</fullName>
        <ecNumber evidence="4 9">2.5.1.9</ecNumber>
    </recommendedName>
</protein>
<comment type="catalytic activity">
    <reaction evidence="1">
        <text>2 6,7-dimethyl-8-(1-D-ribityl)lumazine + H(+) = 5-amino-6-(D-ribitylamino)uracil + riboflavin</text>
        <dbReference type="Rhea" id="RHEA:20772"/>
        <dbReference type="ChEBI" id="CHEBI:15378"/>
        <dbReference type="ChEBI" id="CHEBI:15934"/>
        <dbReference type="ChEBI" id="CHEBI:57986"/>
        <dbReference type="ChEBI" id="CHEBI:58201"/>
        <dbReference type="EC" id="2.5.1.9"/>
    </reaction>
</comment>
<keyword evidence="7 13" id="KW-0808">Transferase</keyword>
<dbReference type="PANTHER" id="PTHR21098">
    <property type="entry name" value="RIBOFLAVIN SYNTHASE ALPHA CHAIN"/>
    <property type="match status" value="1"/>
</dbReference>
<dbReference type="FunFam" id="2.40.30.20:FF:000004">
    <property type="entry name" value="Riboflavin synthase, alpha subunit"/>
    <property type="match status" value="1"/>
</dbReference>
<feature type="compositionally biased region" description="Polar residues" evidence="11">
    <location>
        <begin position="208"/>
        <end position="223"/>
    </location>
</feature>
<feature type="repeat" description="Lumazine-binding" evidence="10">
    <location>
        <begin position="1"/>
        <end position="94"/>
    </location>
</feature>
<keyword evidence="6" id="KW-0686">Riboflavin biosynthesis</keyword>
<dbReference type="AlphaFoldDB" id="A0A6B1F515"/>
<evidence type="ECO:0000256" key="1">
    <source>
        <dbReference type="ARBA" id="ARBA00000968"/>
    </source>
</evidence>
<dbReference type="InterPro" id="IPR001783">
    <property type="entry name" value="Lumazine-bd"/>
</dbReference>
<evidence type="ECO:0000256" key="7">
    <source>
        <dbReference type="ARBA" id="ARBA00022679"/>
    </source>
</evidence>
<comment type="pathway">
    <text evidence="3">Cofactor biosynthesis; riboflavin biosynthesis; riboflavin from 2-hydroxy-3-oxobutyl phosphate and 5-amino-6-(D-ribitylamino)uracil: step 2/2.</text>
</comment>
<feature type="region of interest" description="Disordered" evidence="11">
    <location>
        <begin position="198"/>
        <end position="223"/>
    </location>
</feature>